<protein>
    <recommendedName>
        <fullName evidence="3">F-box domain-containing protein</fullName>
    </recommendedName>
</protein>
<evidence type="ECO:0008006" key="3">
    <source>
        <dbReference type="Google" id="ProtNLM"/>
    </source>
</evidence>
<keyword evidence="2" id="KW-1185">Reference proteome</keyword>
<name>A0ABR1J0Y0_9AGAR</name>
<evidence type="ECO:0000313" key="2">
    <source>
        <dbReference type="Proteomes" id="UP001498398"/>
    </source>
</evidence>
<evidence type="ECO:0000313" key="1">
    <source>
        <dbReference type="EMBL" id="KAK7447040.1"/>
    </source>
</evidence>
<gene>
    <name evidence="1" type="ORF">VKT23_014251</name>
</gene>
<accession>A0ABR1J0Y0</accession>
<dbReference type="Proteomes" id="UP001498398">
    <property type="component" value="Unassembled WGS sequence"/>
</dbReference>
<organism evidence="1 2">
    <name type="scientific">Marasmiellus scandens</name>
    <dbReference type="NCBI Taxonomy" id="2682957"/>
    <lineage>
        <taxon>Eukaryota</taxon>
        <taxon>Fungi</taxon>
        <taxon>Dikarya</taxon>
        <taxon>Basidiomycota</taxon>
        <taxon>Agaricomycotina</taxon>
        <taxon>Agaricomycetes</taxon>
        <taxon>Agaricomycetidae</taxon>
        <taxon>Agaricales</taxon>
        <taxon>Marasmiineae</taxon>
        <taxon>Omphalotaceae</taxon>
        <taxon>Marasmiellus</taxon>
    </lineage>
</organism>
<dbReference type="EMBL" id="JBANRG010000042">
    <property type="protein sequence ID" value="KAK7447040.1"/>
    <property type="molecule type" value="Genomic_DNA"/>
</dbReference>
<sequence length="474" mass="53493">MSPSLSNIPQEILENIAYFCATSDALGPPSGLVSLIATSRWIHRCLSPQSNHCLYGGIFAFKFDFAVSKRRLGSNKYLSPASLSQELQQRCICLKQIREGFGSQSSESTEGKPFTRRELLLRAYILVLENEGKNVRQLRDYARMDQWLKEYWFGDSGASGARRALRKDQWPIQSEDTRLAMWLFWFLLKPEYHQTDSTAWEALDILKVYALGAHRYPLTIPQWTEFVPRSDSRAVPIDYYAEPLRITAPALSSPAILSFITLASQLHRQTNYATPSAPSDSSSLKDIDFTEWDCEWGRCRSLGEMASDACLTETFKPGSMQGVWEGRFTYTEFTSYGNLLSGGGPKVLTKSVVVKHQQTWKLREHHLVSYDSYNKFLGPDHQEKPCLLSAGDPLRSYFPAGTQIQETEDGLTVYEPGKRPLQYCAAAKSIGNKKGEHGHADIPNVQVLDIIITGAFCMGSIQSCWPCKTSRWTF</sequence>
<proteinExistence type="predicted"/>
<comment type="caution">
    <text evidence="1">The sequence shown here is derived from an EMBL/GenBank/DDBJ whole genome shotgun (WGS) entry which is preliminary data.</text>
</comment>
<reference evidence="1 2" key="1">
    <citation type="submission" date="2024-01" db="EMBL/GenBank/DDBJ databases">
        <title>A draft genome for the cacao thread blight pathogen Marasmiellus scandens.</title>
        <authorList>
            <person name="Baruah I.K."/>
            <person name="Leung J."/>
            <person name="Bukari Y."/>
            <person name="Amoako-Attah I."/>
            <person name="Meinhardt L.W."/>
            <person name="Bailey B.A."/>
            <person name="Cohen S.P."/>
        </authorList>
    </citation>
    <scope>NUCLEOTIDE SEQUENCE [LARGE SCALE GENOMIC DNA]</scope>
    <source>
        <strain evidence="1 2">GH-19</strain>
    </source>
</reference>